<name>A0A1H9XPM7_9MICO</name>
<gene>
    <name evidence="3" type="ORF">SAMN05216199_0041</name>
</gene>
<evidence type="ECO:0000259" key="2">
    <source>
        <dbReference type="Pfam" id="PF07885"/>
    </source>
</evidence>
<accession>A0A1H9XPM7</accession>
<proteinExistence type="predicted"/>
<dbReference type="InterPro" id="IPR013099">
    <property type="entry name" value="K_chnl_dom"/>
</dbReference>
<organism evidence="3 4">
    <name type="scientific">Pedococcus cremeus</name>
    <dbReference type="NCBI Taxonomy" id="587636"/>
    <lineage>
        <taxon>Bacteria</taxon>
        <taxon>Bacillati</taxon>
        <taxon>Actinomycetota</taxon>
        <taxon>Actinomycetes</taxon>
        <taxon>Micrococcales</taxon>
        <taxon>Intrasporangiaceae</taxon>
        <taxon>Pedococcus</taxon>
    </lineage>
</organism>
<feature type="transmembrane region" description="Helical" evidence="1">
    <location>
        <begin position="149"/>
        <end position="168"/>
    </location>
</feature>
<sequence length="362" mass="39656">MAVSGAALVAYSAGTALVLLVIADVFLTVLFPASGRGPVRRPLSRWTWRCFAVLGRRMASPRRRQFLAYSGPVQIAVTIVVWVSLLVFGWALVFQPALGAGIDAAQGPTSKSFATALYYSGFSITTLGTGDVVPTTGAYRLLTVLEAGLGFSVFTMVLTYFLSIYSALVSRKSFAASLHHRTFGSGLPVQLLVGLADDGELSGARHELSKFAEFLTHTSETHRSYPVLRYFHFRHHRYALPRLLLIALDGAALVRCCLDADRYRGLIRSSGTYQLAAAGLETLEELVPRAHPEPADAAAADQWCGRFRHCVDVLRTAGVTVVQDVDRGAAEYVALRERWDAPLRALSDEMLYDWEEIDVMQP</sequence>
<feature type="transmembrane region" description="Helical" evidence="1">
    <location>
        <begin position="66"/>
        <end position="93"/>
    </location>
</feature>
<keyword evidence="1" id="KW-1133">Transmembrane helix</keyword>
<dbReference type="Gene3D" id="1.10.287.70">
    <property type="match status" value="1"/>
</dbReference>
<dbReference type="OrthoDB" id="8477930at2"/>
<dbReference type="EMBL" id="FOHB01000010">
    <property type="protein sequence ID" value="SES48110.1"/>
    <property type="molecule type" value="Genomic_DNA"/>
</dbReference>
<reference evidence="4" key="1">
    <citation type="submission" date="2016-10" db="EMBL/GenBank/DDBJ databases">
        <authorList>
            <person name="Varghese N."/>
            <person name="Submissions S."/>
        </authorList>
    </citation>
    <scope>NUCLEOTIDE SEQUENCE [LARGE SCALE GENOMIC DNA]</scope>
    <source>
        <strain evidence="4">CGMCC 1.6963</strain>
    </source>
</reference>
<dbReference type="STRING" id="587636.SAMN05216199_0041"/>
<feature type="transmembrane region" description="Helical" evidence="1">
    <location>
        <begin position="6"/>
        <end position="31"/>
    </location>
</feature>
<evidence type="ECO:0000256" key="1">
    <source>
        <dbReference type="SAM" id="Phobius"/>
    </source>
</evidence>
<dbReference type="Pfam" id="PF07885">
    <property type="entry name" value="Ion_trans_2"/>
    <property type="match status" value="1"/>
</dbReference>
<dbReference type="SUPFAM" id="SSF81324">
    <property type="entry name" value="Voltage-gated potassium channels"/>
    <property type="match status" value="1"/>
</dbReference>
<keyword evidence="4" id="KW-1185">Reference proteome</keyword>
<keyword evidence="1" id="KW-0472">Membrane</keyword>
<keyword evidence="1" id="KW-0812">Transmembrane</keyword>
<evidence type="ECO:0000313" key="4">
    <source>
        <dbReference type="Proteomes" id="UP000199019"/>
    </source>
</evidence>
<protein>
    <submittedName>
        <fullName evidence="3">Ion channel</fullName>
    </submittedName>
</protein>
<evidence type="ECO:0000313" key="3">
    <source>
        <dbReference type="EMBL" id="SES48110.1"/>
    </source>
</evidence>
<feature type="domain" description="Potassium channel" evidence="2">
    <location>
        <begin position="81"/>
        <end position="164"/>
    </location>
</feature>
<dbReference type="AlphaFoldDB" id="A0A1H9XPM7"/>
<dbReference type="RefSeq" id="WP_091762375.1">
    <property type="nucleotide sequence ID" value="NZ_FOHB01000010.1"/>
</dbReference>
<dbReference type="Proteomes" id="UP000199019">
    <property type="component" value="Unassembled WGS sequence"/>
</dbReference>